<protein>
    <submittedName>
        <fullName evidence="1">Uncharacterized protein</fullName>
    </submittedName>
</protein>
<reference evidence="1" key="1">
    <citation type="submission" date="2021-07" db="EMBL/GenBank/DDBJ databases">
        <authorList>
            <person name="Fernandez M."/>
            <person name="Pereira P."/>
            <person name="Torres Tejerizo G.A."/>
            <person name="Gonzalez P."/>
            <person name="Agostini E."/>
        </authorList>
    </citation>
    <scope>NUCLEOTIDE SEQUENCE</scope>
    <source>
        <strain evidence="1">SFC 500-1A</strain>
    </source>
</reference>
<evidence type="ECO:0000313" key="2">
    <source>
        <dbReference type="Proteomes" id="UP000887320"/>
    </source>
</evidence>
<name>A0A8X8GG51_ACIGI</name>
<comment type="caution">
    <text evidence="1">The sequence shown here is derived from an EMBL/GenBank/DDBJ whole genome shotgun (WGS) entry which is preliminary data.</text>
</comment>
<dbReference type="EMBL" id="JAHWXT010000004">
    <property type="protein sequence ID" value="MCF0265502.1"/>
    <property type="molecule type" value="Genomic_DNA"/>
</dbReference>
<dbReference type="Proteomes" id="UP000887320">
    <property type="component" value="Unassembled WGS sequence"/>
</dbReference>
<accession>A0A8X8GG51</accession>
<gene>
    <name evidence="1" type="ORF">KW868_13690</name>
</gene>
<dbReference type="AlphaFoldDB" id="A0A8X8GG51"/>
<organism evidence="1 2">
    <name type="scientific">Acinetobacter guillouiae</name>
    <name type="common">Acinetobacter genomosp. 11</name>
    <dbReference type="NCBI Taxonomy" id="106649"/>
    <lineage>
        <taxon>Bacteria</taxon>
        <taxon>Pseudomonadati</taxon>
        <taxon>Pseudomonadota</taxon>
        <taxon>Gammaproteobacteria</taxon>
        <taxon>Moraxellales</taxon>
        <taxon>Moraxellaceae</taxon>
        <taxon>Acinetobacter</taxon>
    </lineage>
</organism>
<dbReference type="RefSeq" id="WP_234623676.1">
    <property type="nucleotide sequence ID" value="NZ_JAHWXT010000004.1"/>
</dbReference>
<evidence type="ECO:0000313" key="1">
    <source>
        <dbReference type="EMBL" id="MCF0265502.1"/>
    </source>
</evidence>
<sequence>MNNKFQKLPEHKHVQWTQSWYEPALASLSGILEVRRENLRKRKHDENKAAVTRDEFIEILMLEHRMSPWNASEVISSLKRAGKIRCFGSFINLPEIEEGKL</sequence>
<proteinExistence type="predicted"/>